<dbReference type="AlphaFoldDB" id="A6G114"/>
<dbReference type="InterPro" id="IPR011006">
    <property type="entry name" value="CheY-like_superfamily"/>
</dbReference>
<evidence type="ECO:0000313" key="4">
    <source>
        <dbReference type="Proteomes" id="UP000005801"/>
    </source>
</evidence>
<dbReference type="RefSeq" id="WP_006970413.1">
    <property type="nucleotide sequence ID" value="NZ_ABCS01000010.1"/>
</dbReference>
<dbReference type="GO" id="GO:0000160">
    <property type="term" value="P:phosphorelay signal transduction system"/>
    <property type="evidence" value="ECO:0007669"/>
    <property type="project" value="InterPro"/>
</dbReference>
<feature type="domain" description="Response regulatory" evidence="2">
    <location>
        <begin position="4"/>
        <end position="126"/>
    </location>
</feature>
<protein>
    <submittedName>
        <fullName evidence="3">Response regulator receiver domain protein (CheY-like)</fullName>
    </submittedName>
</protein>
<dbReference type="InterPro" id="IPR001789">
    <property type="entry name" value="Sig_transdc_resp-reg_receiver"/>
</dbReference>
<dbReference type="EMBL" id="ABCS01000010">
    <property type="protein sequence ID" value="EDM80552.1"/>
    <property type="molecule type" value="Genomic_DNA"/>
</dbReference>
<dbReference type="CDD" id="cd17557">
    <property type="entry name" value="REC_Rcp-like"/>
    <property type="match status" value="1"/>
</dbReference>
<dbReference type="PROSITE" id="PS50110">
    <property type="entry name" value="RESPONSE_REGULATORY"/>
    <property type="match status" value="1"/>
</dbReference>
<name>A6G114_9BACT</name>
<dbReference type="SUPFAM" id="SSF52172">
    <property type="entry name" value="CheY-like"/>
    <property type="match status" value="1"/>
</dbReference>
<gene>
    <name evidence="3" type="ORF">PPSIR1_42114</name>
</gene>
<organism evidence="3 4">
    <name type="scientific">Plesiocystis pacifica SIR-1</name>
    <dbReference type="NCBI Taxonomy" id="391625"/>
    <lineage>
        <taxon>Bacteria</taxon>
        <taxon>Pseudomonadati</taxon>
        <taxon>Myxococcota</taxon>
        <taxon>Polyangia</taxon>
        <taxon>Nannocystales</taxon>
        <taxon>Nannocystaceae</taxon>
        <taxon>Plesiocystis</taxon>
    </lineage>
</organism>
<comment type="caution">
    <text evidence="3">The sequence shown here is derived from an EMBL/GenBank/DDBJ whole genome shotgun (WGS) entry which is preliminary data.</text>
</comment>
<dbReference type="Proteomes" id="UP000005801">
    <property type="component" value="Unassembled WGS sequence"/>
</dbReference>
<evidence type="ECO:0000256" key="1">
    <source>
        <dbReference type="PROSITE-ProRule" id="PRU00169"/>
    </source>
</evidence>
<feature type="modified residue" description="4-aspartylphosphate" evidence="1">
    <location>
        <position position="59"/>
    </location>
</feature>
<evidence type="ECO:0000313" key="3">
    <source>
        <dbReference type="EMBL" id="EDM80552.1"/>
    </source>
</evidence>
<accession>A6G114</accession>
<dbReference type="OrthoDB" id="9793549at2"/>
<dbReference type="SMART" id="SM00448">
    <property type="entry name" value="REC"/>
    <property type="match status" value="1"/>
</dbReference>
<sequence>MNFEVFLIDDDVVDVENVRRALRDNQSQLRLHTAHDGQQALDMLDSGEVGTKPTVILLDLNMPRMSGIEFLSEIRASPRHCRIPVVVLTTSDSERDKLDAYERNIAGYILKPVTYDAFVQTMEHVLAYWSLQEFPT</sequence>
<keyword evidence="4" id="KW-1185">Reference proteome</keyword>
<dbReference type="eggNOG" id="COG0745">
    <property type="taxonomic scope" value="Bacteria"/>
</dbReference>
<dbReference type="Pfam" id="PF00072">
    <property type="entry name" value="Response_reg"/>
    <property type="match status" value="1"/>
</dbReference>
<reference evidence="3 4" key="1">
    <citation type="submission" date="2007-06" db="EMBL/GenBank/DDBJ databases">
        <authorList>
            <person name="Shimkets L."/>
            <person name="Ferriera S."/>
            <person name="Johnson J."/>
            <person name="Kravitz S."/>
            <person name="Beeson K."/>
            <person name="Sutton G."/>
            <person name="Rogers Y.-H."/>
            <person name="Friedman R."/>
            <person name="Frazier M."/>
            <person name="Venter J.C."/>
        </authorList>
    </citation>
    <scope>NUCLEOTIDE SEQUENCE [LARGE SCALE GENOMIC DNA]</scope>
    <source>
        <strain evidence="3 4">SIR-1</strain>
    </source>
</reference>
<dbReference type="Gene3D" id="3.40.50.2300">
    <property type="match status" value="1"/>
</dbReference>
<dbReference type="PANTHER" id="PTHR44520">
    <property type="entry name" value="RESPONSE REGULATOR RCP1-RELATED"/>
    <property type="match status" value="1"/>
</dbReference>
<proteinExistence type="predicted"/>
<dbReference type="STRING" id="391625.PPSIR1_42114"/>
<dbReference type="InterPro" id="IPR052893">
    <property type="entry name" value="TCS_response_regulator"/>
</dbReference>
<keyword evidence="1" id="KW-0597">Phosphoprotein</keyword>
<dbReference type="PANTHER" id="PTHR44520:SF2">
    <property type="entry name" value="RESPONSE REGULATOR RCP1"/>
    <property type="match status" value="1"/>
</dbReference>
<evidence type="ECO:0000259" key="2">
    <source>
        <dbReference type="PROSITE" id="PS50110"/>
    </source>
</evidence>